<reference evidence="3" key="2">
    <citation type="submission" date="2017-02" db="UniProtKB">
        <authorList>
            <consortium name="WormBaseParasite"/>
        </authorList>
    </citation>
    <scope>IDENTIFICATION</scope>
</reference>
<evidence type="ECO:0000313" key="2">
    <source>
        <dbReference type="Proteomes" id="UP000035642"/>
    </source>
</evidence>
<evidence type="ECO:0000313" key="3">
    <source>
        <dbReference type="WBParaSite" id="ACAC_0001201201-mRNA-1"/>
    </source>
</evidence>
<sequence>MPAFKLGRALQICVMPTFYQAFSHLFRIISEAGQKICYYRSGLVSTDFPIPYMCQMGCCDRGCCTVADLAVNSSSISWTIALLTTVLVTALLASVAIFVVYLMNRRKDSILKKQIVYGGESPTASQVCGTSS</sequence>
<keyword evidence="1" id="KW-0472">Membrane</keyword>
<name>A0A0K0DKH6_ANGCA</name>
<organism evidence="2 3">
    <name type="scientific">Angiostrongylus cantonensis</name>
    <name type="common">Rat lungworm</name>
    <dbReference type="NCBI Taxonomy" id="6313"/>
    <lineage>
        <taxon>Eukaryota</taxon>
        <taxon>Metazoa</taxon>
        <taxon>Ecdysozoa</taxon>
        <taxon>Nematoda</taxon>
        <taxon>Chromadorea</taxon>
        <taxon>Rhabditida</taxon>
        <taxon>Rhabditina</taxon>
        <taxon>Rhabditomorpha</taxon>
        <taxon>Strongyloidea</taxon>
        <taxon>Metastrongylidae</taxon>
        <taxon>Angiostrongylus</taxon>
    </lineage>
</organism>
<keyword evidence="1" id="KW-0812">Transmembrane</keyword>
<dbReference type="Proteomes" id="UP000035642">
    <property type="component" value="Unassembled WGS sequence"/>
</dbReference>
<feature type="transmembrane region" description="Helical" evidence="1">
    <location>
        <begin position="76"/>
        <end position="103"/>
    </location>
</feature>
<dbReference type="WBParaSite" id="ACAC_0001201201-mRNA-1">
    <property type="protein sequence ID" value="ACAC_0001201201-mRNA-1"/>
    <property type="gene ID" value="ACAC_0001201201"/>
</dbReference>
<proteinExistence type="predicted"/>
<accession>A0A0K0DKH6</accession>
<keyword evidence="1" id="KW-1133">Transmembrane helix</keyword>
<evidence type="ECO:0000256" key="1">
    <source>
        <dbReference type="SAM" id="Phobius"/>
    </source>
</evidence>
<protein>
    <submittedName>
        <fullName evidence="3">CX domain-containing protein</fullName>
    </submittedName>
</protein>
<reference evidence="2" key="1">
    <citation type="submission" date="2012-09" db="EMBL/GenBank/DDBJ databases">
        <authorList>
            <person name="Martin A.A."/>
        </authorList>
    </citation>
    <scope>NUCLEOTIDE SEQUENCE</scope>
</reference>
<dbReference type="AlphaFoldDB" id="A0A0K0DKH6"/>
<keyword evidence="2" id="KW-1185">Reference proteome</keyword>